<feature type="transmembrane region" description="Helical" evidence="10">
    <location>
        <begin position="18"/>
        <end position="34"/>
    </location>
</feature>
<dbReference type="Pfam" id="PF00344">
    <property type="entry name" value="SecY"/>
    <property type="match status" value="1"/>
</dbReference>
<dbReference type="GO" id="GO:0006605">
    <property type="term" value="P:protein targeting"/>
    <property type="evidence" value="ECO:0007669"/>
    <property type="project" value="UniProtKB-UniRule"/>
</dbReference>
<dbReference type="InterPro" id="IPR026593">
    <property type="entry name" value="SecY"/>
</dbReference>
<evidence type="ECO:0000256" key="2">
    <source>
        <dbReference type="ARBA" id="ARBA00005751"/>
    </source>
</evidence>
<dbReference type="Gene3D" id="1.10.3370.10">
    <property type="entry name" value="SecY subunit domain"/>
    <property type="match status" value="1"/>
</dbReference>
<feature type="transmembrane region" description="Helical" evidence="10">
    <location>
        <begin position="114"/>
        <end position="132"/>
    </location>
</feature>
<evidence type="ECO:0000256" key="6">
    <source>
        <dbReference type="ARBA" id="ARBA00022989"/>
    </source>
</evidence>
<keyword evidence="3 10" id="KW-0813">Transport</keyword>
<reference evidence="14" key="1">
    <citation type="journal article" date="2021" name="PeerJ">
        <title>Extensive microbial diversity within the chicken gut microbiome revealed by metagenomics and culture.</title>
        <authorList>
            <person name="Gilroy R."/>
            <person name="Ravi A."/>
            <person name="Getino M."/>
            <person name="Pursley I."/>
            <person name="Horton D.L."/>
            <person name="Alikhan N.F."/>
            <person name="Baker D."/>
            <person name="Gharbi K."/>
            <person name="Hall N."/>
            <person name="Watson M."/>
            <person name="Adriaenssens E.M."/>
            <person name="Foster-Nyarko E."/>
            <person name="Jarju S."/>
            <person name="Secka A."/>
            <person name="Antonio M."/>
            <person name="Oren A."/>
            <person name="Chaudhuri R.R."/>
            <person name="La Ragione R."/>
            <person name="Hildebrand F."/>
            <person name="Pallen M.J."/>
        </authorList>
    </citation>
    <scope>NUCLEOTIDE SEQUENCE</scope>
    <source>
        <strain evidence="14">ChiSjej2B20-11307</strain>
    </source>
</reference>
<reference evidence="14" key="2">
    <citation type="submission" date="2021-04" db="EMBL/GenBank/DDBJ databases">
        <authorList>
            <person name="Gilroy R."/>
        </authorList>
    </citation>
    <scope>NUCLEOTIDE SEQUENCE</scope>
    <source>
        <strain evidence="14">ChiSjej2B20-11307</strain>
    </source>
</reference>
<feature type="transmembrane region" description="Helical" evidence="10">
    <location>
        <begin position="210"/>
        <end position="231"/>
    </location>
</feature>
<feature type="transmembrane region" description="Helical" evidence="10">
    <location>
        <begin position="72"/>
        <end position="94"/>
    </location>
</feature>
<comment type="subcellular location">
    <subcellularLocation>
        <location evidence="10">Cell membrane</location>
        <topology evidence="10">Multi-pass membrane protein</topology>
    </subcellularLocation>
    <subcellularLocation>
        <location evidence="1 12">Membrane</location>
        <topology evidence="1 12">Multi-pass membrane protein</topology>
    </subcellularLocation>
</comment>
<dbReference type="GO" id="GO:0005886">
    <property type="term" value="C:plasma membrane"/>
    <property type="evidence" value="ECO:0007669"/>
    <property type="project" value="UniProtKB-SubCell"/>
</dbReference>
<name>A0A9D2KKM7_9FIRM</name>
<dbReference type="PROSITE" id="PS00755">
    <property type="entry name" value="SECY_1"/>
    <property type="match status" value="1"/>
</dbReference>
<comment type="subunit">
    <text evidence="10">Component of the Sec protein translocase complex. Heterotrimer consisting of SecY, SecE and SecG subunits. The heterotrimers can form oligomers, although 1 heterotrimer is thought to be able to translocate proteins. Interacts with the ribosome. Interacts with SecDF, and other proteins may be involved. Interacts with SecA.</text>
</comment>
<protein>
    <recommendedName>
        <fullName evidence="9 10">Protein translocase subunit SecY</fullName>
    </recommendedName>
</protein>
<feature type="transmembrane region" description="Helical" evidence="10">
    <location>
        <begin position="173"/>
        <end position="190"/>
    </location>
</feature>
<dbReference type="PROSITE" id="PS00756">
    <property type="entry name" value="SECY_2"/>
    <property type="match status" value="1"/>
</dbReference>
<dbReference type="AlphaFoldDB" id="A0A9D2KKM7"/>
<evidence type="ECO:0000313" key="14">
    <source>
        <dbReference type="EMBL" id="HJA06962.1"/>
    </source>
</evidence>
<dbReference type="InterPro" id="IPR002208">
    <property type="entry name" value="SecY/SEC61-alpha"/>
</dbReference>
<dbReference type="PRINTS" id="PR00303">
    <property type="entry name" value="SECYTRNLCASE"/>
</dbReference>
<dbReference type="NCBIfam" id="TIGR00967">
    <property type="entry name" value="3a0501s007"/>
    <property type="match status" value="1"/>
</dbReference>
<feature type="transmembrane region" description="Helical" evidence="10">
    <location>
        <begin position="144"/>
        <end position="166"/>
    </location>
</feature>
<feature type="transmembrane region" description="Helical" evidence="10">
    <location>
        <begin position="268"/>
        <end position="288"/>
    </location>
</feature>
<comment type="similarity">
    <text evidence="2 10 13">Belongs to the SecY/SEC61-alpha family.</text>
</comment>
<evidence type="ECO:0000256" key="7">
    <source>
        <dbReference type="ARBA" id="ARBA00023010"/>
    </source>
</evidence>
<dbReference type="PIRSF" id="PIRSF004557">
    <property type="entry name" value="SecY"/>
    <property type="match status" value="1"/>
</dbReference>
<keyword evidence="10" id="KW-1003">Cell membrane</keyword>
<feature type="transmembrane region" description="Helical" evidence="10">
    <location>
        <begin position="400"/>
        <end position="420"/>
    </location>
</feature>
<accession>A0A9D2KKM7</accession>
<dbReference type="PANTHER" id="PTHR10906">
    <property type="entry name" value="SECY/SEC61-ALPHA FAMILY MEMBER"/>
    <property type="match status" value="1"/>
</dbReference>
<evidence type="ECO:0000256" key="9">
    <source>
        <dbReference type="ARBA" id="ARBA00039733"/>
    </source>
</evidence>
<dbReference type="HAMAP" id="MF_01465">
    <property type="entry name" value="SecY"/>
    <property type="match status" value="1"/>
</dbReference>
<dbReference type="FunFam" id="1.10.3370.10:FF:000001">
    <property type="entry name" value="Preprotein translocase subunit SecY"/>
    <property type="match status" value="1"/>
</dbReference>
<evidence type="ECO:0000256" key="3">
    <source>
        <dbReference type="ARBA" id="ARBA00022448"/>
    </source>
</evidence>
<feature type="transmembrane region" description="Helical" evidence="10">
    <location>
        <begin position="316"/>
        <end position="335"/>
    </location>
</feature>
<gene>
    <name evidence="10 14" type="primary">secY</name>
    <name evidence="14" type="ORF">H9798_07475</name>
</gene>
<dbReference type="EMBL" id="DXAK01000041">
    <property type="protein sequence ID" value="HJA06962.1"/>
    <property type="molecule type" value="Genomic_DNA"/>
</dbReference>
<evidence type="ECO:0000256" key="12">
    <source>
        <dbReference type="RuleBase" id="RU003484"/>
    </source>
</evidence>
<keyword evidence="6 10" id="KW-1133">Transmembrane helix</keyword>
<dbReference type="InterPro" id="IPR030659">
    <property type="entry name" value="SecY_CS"/>
</dbReference>
<sequence>MLKTVRAAFRIDDIRRRIFYTFAMLIVVRLGSVLPTPGVDPAFIQQFVESNLGDAFNLIEAFTGGSLSRFSIFALSITPYITSSIIMQLLTIAIPKLEEMQKEGEEGRKKIAAITRYVTVALALIESTALAVGFGRQGLLEEYNFVSCAIVVCTLTAGSAFLMWIGERITENGVGNGISIVLLINILSSVPSDLTRLYEQFVSGKKLAQAGLAALVILLIILAVVIFVVILQSGERRIAVQYSKKVQGRKTYGGQSTHIPLRVNTSGVIPVIFASSLMQTPIVIANFVGKGNGTGIGSQILGAMNQSNWCDPENPVYSIGLLVYILLTIFFAYFYTSITFNPLEIANNMKKSGGFIPGIRPGKPTVEYLQKILNYIIFIGACGLIIVQVIPFFFNGVFGAEVSFGGTSLIIIVGVVLDTIKKIESQMLVRNYTGFLNNKGSNMTNSFLGY</sequence>
<dbReference type="Proteomes" id="UP000824223">
    <property type="component" value="Unassembled WGS sequence"/>
</dbReference>
<dbReference type="InterPro" id="IPR023201">
    <property type="entry name" value="SecY_dom_sf"/>
</dbReference>
<keyword evidence="4 10" id="KW-0812">Transmembrane</keyword>
<proteinExistence type="inferred from homology"/>
<keyword evidence="7 10" id="KW-0811">Translocation</keyword>
<evidence type="ECO:0000256" key="4">
    <source>
        <dbReference type="ARBA" id="ARBA00022692"/>
    </source>
</evidence>
<organism evidence="14 15">
    <name type="scientific">Candidatus Mediterraneibacter pullicola</name>
    <dbReference type="NCBI Taxonomy" id="2838682"/>
    <lineage>
        <taxon>Bacteria</taxon>
        <taxon>Bacillati</taxon>
        <taxon>Bacillota</taxon>
        <taxon>Clostridia</taxon>
        <taxon>Lachnospirales</taxon>
        <taxon>Lachnospiraceae</taxon>
        <taxon>Mediterraneibacter</taxon>
    </lineage>
</organism>
<dbReference type="SUPFAM" id="SSF103491">
    <property type="entry name" value="Preprotein translocase SecY subunit"/>
    <property type="match status" value="1"/>
</dbReference>
<dbReference type="GO" id="GO:0043952">
    <property type="term" value="P:protein transport by the Sec complex"/>
    <property type="evidence" value="ECO:0007669"/>
    <property type="project" value="UniProtKB-UniRule"/>
</dbReference>
<dbReference type="GO" id="GO:0065002">
    <property type="term" value="P:intracellular protein transmembrane transport"/>
    <property type="evidence" value="ECO:0007669"/>
    <property type="project" value="UniProtKB-UniRule"/>
</dbReference>
<evidence type="ECO:0000256" key="10">
    <source>
        <dbReference type="HAMAP-Rule" id="MF_01465"/>
    </source>
</evidence>
<feature type="transmembrane region" description="Helical" evidence="10">
    <location>
        <begin position="372"/>
        <end position="394"/>
    </location>
</feature>
<keyword evidence="5 10" id="KW-0653">Protein transport</keyword>
<keyword evidence="8 10" id="KW-0472">Membrane</keyword>
<evidence type="ECO:0000256" key="1">
    <source>
        <dbReference type="ARBA" id="ARBA00004141"/>
    </source>
</evidence>
<evidence type="ECO:0000256" key="8">
    <source>
        <dbReference type="ARBA" id="ARBA00023136"/>
    </source>
</evidence>
<evidence type="ECO:0000256" key="13">
    <source>
        <dbReference type="RuleBase" id="RU004349"/>
    </source>
</evidence>
<evidence type="ECO:0000313" key="15">
    <source>
        <dbReference type="Proteomes" id="UP000824223"/>
    </source>
</evidence>
<evidence type="ECO:0000256" key="11">
    <source>
        <dbReference type="RuleBase" id="RU000537"/>
    </source>
</evidence>
<comment type="caution">
    <text evidence="14">The sequence shown here is derived from an EMBL/GenBank/DDBJ whole genome shotgun (WGS) entry which is preliminary data.</text>
</comment>
<comment type="function">
    <text evidence="10 11">The central subunit of the protein translocation channel SecYEG. Consists of two halves formed by TMs 1-5 and 6-10. These two domains form a lateral gate at the front which open onto the bilayer between TMs 2 and 7, and are clamped together by SecE at the back. The channel is closed by both a pore ring composed of hydrophobic SecY resides and a short helix (helix 2A) on the extracellular side of the membrane which forms a plug. The plug probably moves laterally to allow the channel to open. The ring and the pore may move independently.</text>
</comment>
<evidence type="ECO:0000256" key="5">
    <source>
        <dbReference type="ARBA" id="ARBA00022927"/>
    </source>
</evidence>